<dbReference type="AlphaFoldDB" id="A0A151JG04"/>
<evidence type="ECO:0000313" key="4">
    <source>
        <dbReference type="Proteomes" id="UP000075349"/>
    </source>
</evidence>
<dbReference type="Proteomes" id="UP000075349">
    <property type="component" value="Unassembled WGS sequence"/>
</dbReference>
<evidence type="ECO:0000313" key="5">
    <source>
        <dbReference type="Proteomes" id="UP000075609"/>
    </source>
</evidence>
<dbReference type="RefSeq" id="WP_061899211.1">
    <property type="nucleotide sequence ID" value="NZ_CAXYEW010000075.1"/>
</dbReference>
<comment type="caution">
    <text evidence="2">The sequence shown here is derived from an EMBL/GenBank/DDBJ whole genome shotgun (WGS) entry which is preliminary data.</text>
</comment>
<keyword evidence="5" id="KW-1185">Reference proteome</keyword>
<keyword evidence="1" id="KW-0472">Membrane</keyword>
<sequence length="87" mass="9435">MKSSSRSKKIAIASSLFFVLGLISLNFEGLGLLPIFIVVVSFFMAVVHGVLHFSGQKNGDVFETYQEAAKTKASALEVGLNSKVEKR</sequence>
<dbReference type="EMBL" id="LOBP01000056">
    <property type="protein sequence ID" value="KYN90486.1"/>
    <property type="molecule type" value="Genomic_DNA"/>
</dbReference>
<keyword evidence="1" id="KW-1133">Transmembrane helix</keyword>
<keyword evidence="1" id="KW-0812">Transmembrane</keyword>
<evidence type="ECO:0000256" key="1">
    <source>
        <dbReference type="SAM" id="Phobius"/>
    </source>
</evidence>
<dbReference type="Proteomes" id="UP000075609">
    <property type="component" value="Unassembled WGS sequence"/>
</dbReference>
<dbReference type="EMBL" id="LOMK01000001">
    <property type="protein sequence ID" value="KYN24701.1"/>
    <property type="molecule type" value="Genomic_DNA"/>
</dbReference>
<evidence type="ECO:0000313" key="3">
    <source>
        <dbReference type="EMBL" id="KYN90486.1"/>
    </source>
</evidence>
<gene>
    <name evidence="3" type="ORF">ATY35_21035</name>
    <name evidence="2" type="ORF">AUQ44_02100</name>
</gene>
<proteinExistence type="predicted"/>
<name>A0A151JG04_9VIBR</name>
<organism evidence="2 4">
    <name type="scientific">Vibrio cidicii</name>
    <dbReference type="NCBI Taxonomy" id="1763883"/>
    <lineage>
        <taxon>Bacteria</taxon>
        <taxon>Pseudomonadati</taxon>
        <taxon>Pseudomonadota</taxon>
        <taxon>Gammaproteobacteria</taxon>
        <taxon>Vibrionales</taxon>
        <taxon>Vibrionaceae</taxon>
        <taxon>Vibrio</taxon>
    </lineage>
</organism>
<reference evidence="4 5" key="2">
    <citation type="submission" date="2015-12" db="EMBL/GenBank/DDBJ databases">
        <authorList>
            <person name="Tarr C.L."/>
            <person name="Gladney L.M."/>
        </authorList>
    </citation>
    <scope>NUCLEOTIDE SEQUENCE [LARGE SCALE GENOMIC DNA]</scope>
    <source>
        <strain evidence="3 5">1048-83</strain>
        <strain evidence="4">2756-81</strain>
    </source>
</reference>
<protein>
    <submittedName>
        <fullName evidence="2">Uncharacterized protein</fullName>
    </submittedName>
</protein>
<evidence type="ECO:0000313" key="2">
    <source>
        <dbReference type="EMBL" id="KYN24701.1"/>
    </source>
</evidence>
<feature type="transmembrane region" description="Helical" evidence="1">
    <location>
        <begin position="31"/>
        <end position="51"/>
    </location>
</feature>
<accession>A0A151JG04</accession>
<reference evidence="2" key="1">
    <citation type="submission" date="2015-12" db="EMBL/GenBank/DDBJ databases">
        <authorList>
            <person name="Shamseldin A."/>
            <person name="Moawad H."/>
            <person name="Abd El-Rahim W.M."/>
            <person name="Sadowsky M.J."/>
        </authorList>
    </citation>
    <scope>NUCLEOTIDE SEQUENCE [LARGE SCALE GENOMIC DNA]</scope>
    <source>
        <strain evidence="2">2756-81</strain>
    </source>
</reference>